<keyword evidence="2" id="KW-1185">Reference proteome</keyword>
<dbReference type="Proteomes" id="UP001157418">
    <property type="component" value="Unassembled WGS sequence"/>
</dbReference>
<reference evidence="1 2" key="1">
    <citation type="submission" date="2022-01" db="EMBL/GenBank/DDBJ databases">
        <authorList>
            <person name="Xiong W."/>
            <person name="Schranz E."/>
        </authorList>
    </citation>
    <scope>NUCLEOTIDE SEQUENCE [LARGE SCALE GENOMIC DNA]</scope>
</reference>
<evidence type="ECO:0000313" key="2">
    <source>
        <dbReference type="Proteomes" id="UP001157418"/>
    </source>
</evidence>
<name>A0AAU9NVX0_9ASTR</name>
<protein>
    <submittedName>
        <fullName evidence="1">Uncharacterized protein</fullName>
    </submittedName>
</protein>
<organism evidence="1 2">
    <name type="scientific">Lactuca virosa</name>
    <dbReference type="NCBI Taxonomy" id="75947"/>
    <lineage>
        <taxon>Eukaryota</taxon>
        <taxon>Viridiplantae</taxon>
        <taxon>Streptophyta</taxon>
        <taxon>Embryophyta</taxon>
        <taxon>Tracheophyta</taxon>
        <taxon>Spermatophyta</taxon>
        <taxon>Magnoliopsida</taxon>
        <taxon>eudicotyledons</taxon>
        <taxon>Gunneridae</taxon>
        <taxon>Pentapetalae</taxon>
        <taxon>asterids</taxon>
        <taxon>campanulids</taxon>
        <taxon>Asterales</taxon>
        <taxon>Asteraceae</taxon>
        <taxon>Cichorioideae</taxon>
        <taxon>Cichorieae</taxon>
        <taxon>Lactucinae</taxon>
        <taxon>Lactuca</taxon>
    </lineage>
</organism>
<comment type="caution">
    <text evidence="1">The sequence shown here is derived from an EMBL/GenBank/DDBJ whole genome shotgun (WGS) entry which is preliminary data.</text>
</comment>
<gene>
    <name evidence="1" type="ORF">LVIROSA_LOCUS27950</name>
</gene>
<evidence type="ECO:0000313" key="1">
    <source>
        <dbReference type="EMBL" id="CAH1441921.1"/>
    </source>
</evidence>
<accession>A0AAU9NVX0</accession>
<dbReference type="AlphaFoldDB" id="A0AAU9NVX0"/>
<sequence length="71" mass="8672">MDGNWQWLLIELEVGQYMAYLDIPNSRFRHSTRSENREIRLYKKVGCWIVLNLQQQNKVKFFQFDEFVTIS</sequence>
<dbReference type="EMBL" id="CAKMRJ010005412">
    <property type="protein sequence ID" value="CAH1441921.1"/>
    <property type="molecule type" value="Genomic_DNA"/>
</dbReference>
<proteinExistence type="predicted"/>